<dbReference type="OrthoDB" id="2942798at2759"/>
<dbReference type="InterPro" id="IPR011009">
    <property type="entry name" value="Kinase-like_dom_sf"/>
</dbReference>
<accession>A0A3M2RJ48</accession>
<reference evidence="1 2" key="1">
    <citation type="submission" date="2017-06" db="EMBL/GenBank/DDBJ databases">
        <title>Comparative genomic analysis of Ambrosia Fusariam Clade fungi.</title>
        <authorList>
            <person name="Stajich J.E."/>
            <person name="Carrillo J."/>
            <person name="Kijimoto T."/>
            <person name="Eskalen A."/>
            <person name="O'Donnell K."/>
            <person name="Kasson M."/>
        </authorList>
    </citation>
    <scope>NUCLEOTIDE SEQUENCE [LARGE SCALE GENOMIC DNA]</scope>
    <source>
        <strain evidence="1">UCR3666</strain>
    </source>
</reference>
<evidence type="ECO:0000313" key="2">
    <source>
        <dbReference type="Proteomes" id="UP000277212"/>
    </source>
</evidence>
<evidence type="ECO:0000313" key="1">
    <source>
        <dbReference type="EMBL" id="RMJ05179.1"/>
    </source>
</evidence>
<gene>
    <name evidence="1" type="ORF">CDV36_014146</name>
</gene>
<dbReference type="AlphaFoldDB" id="A0A3M2RJ48"/>
<comment type="caution">
    <text evidence="1">The sequence shown here is derived from an EMBL/GenBank/DDBJ whole genome shotgun (WGS) entry which is preliminary data.</text>
</comment>
<organism evidence="1 2">
    <name type="scientific">Fusarium kuroshium</name>
    <dbReference type="NCBI Taxonomy" id="2010991"/>
    <lineage>
        <taxon>Eukaryota</taxon>
        <taxon>Fungi</taxon>
        <taxon>Dikarya</taxon>
        <taxon>Ascomycota</taxon>
        <taxon>Pezizomycotina</taxon>
        <taxon>Sordariomycetes</taxon>
        <taxon>Hypocreomycetidae</taxon>
        <taxon>Hypocreales</taxon>
        <taxon>Nectriaceae</taxon>
        <taxon>Fusarium</taxon>
        <taxon>Fusarium solani species complex</taxon>
    </lineage>
</organism>
<dbReference type="SUPFAM" id="SSF56112">
    <property type="entry name" value="Protein kinase-like (PK-like)"/>
    <property type="match status" value="1"/>
</dbReference>
<dbReference type="EMBL" id="NKUJ01000430">
    <property type="protein sequence ID" value="RMJ05179.1"/>
    <property type="molecule type" value="Genomic_DNA"/>
</dbReference>
<dbReference type="InterPro" id="IPR052396">
    <property type="entry name" value="Meiotic_Drive_Suppr_Kinase"/>
</dbReference>
<evidence type="ECO:0008006" key="3">
    <source>
        <dbReference type="Google" id="ProtNLM"/>
    </source>
</evidence>
<dbReference type="PANTHER" id="PTHR37171:SF1">
    <property type="entry name" value="SERINE_THREONINE-PROTEIN KINASE YRZF-RELATED"/>
    <property type="match status" value="1"/>
</dbReference>
<name>A0A3M2RJ48_9HYPO</name>
<protein>
    <recommendedName>
        <fullName evidence="3">Protein kinase domain-containing protein</fullName>
    </recommendedName>
</protein>
<dbReference type="PANTHER" id="PTHR37171">
    <property type="entry name" value="SERINE/THREONINE-PROTEIN KINASE YRZF-RELATED"/>
    <property type="match status" value="1"/>
</dbReference>
<keyword evidence="2" id="KW-1185">Reference proteome</keyword>
<dbReference type="Proteomes" id="UP000277212">
    <property type="component" value="Unassembled WGS sequence"/>
</dbReference>
<proteinExistence type="predicted"/>
<sequence>MYGKLKLEECDLHPRPIKFRMGLSLVSAIGTPHSDIHRNVIHLSIVRGILERTFRSFVERFPHLQAAIAWVFPAFTLPDNVVLKKEKPNWEEEYDNEIAMYKRLHSLQGRTIPRFYGEAMFEGARAMVLSRIEGIYPFEQPLPPLPADDFMKLGEQALSEINAFGLSYDDIKLDNFLLVQGRIVIVDLESVHEPNVDDAQVLFECERIELRTLHDRYLKNYDKR</sequence>